<evidence type="ECO:0000256" key="1">
    <source>
        <dbReference type="SAM" id="MobiDB-lite"/>
    </source>
</evidence>
<protein>
    <submittedName>
        <fullName evidence="3">Bile acid:sodium symporter</fullName>
    </submittedName>
</protein>
<dbReference type="Proteomes" id="UP000243680">
    <property type="component" value="Chromosome 1"/>
</dbReference>
<dbReference type="PANTHER" id="PTHR18640">
    <property type="entry name" value="SOLUTE CARRIER FAMILY 10 MEMBER 7"/>
    <property type="match status" value="1"/>
</dbReference>
<gene>
    <name evidence="3" type="ORF">WJ35_12300</name>
</gene>
<feature type="transmembrane region" description="Helical" evidence="2">
    <location>
        <begin position="165"/>
        <end position="185"/>
    </location>
</feature>
<dbReference type="Gene3D" id="1.20.1530.20">
    <property type="match status" value="1"/>
</dbReference>
<dbReference type="EMBL" id="CP013420">
    <property type="protein sequence ID" value="AOJ75765.1"/>
    <property type="molecule type" value="Genomic_DNA"/>
</dbReference>
<accession>A0A1B4LF02</accession>
<dbReference type="GO" id="GO:0005886">
    <property type="term" value="C:plasma membrane"/>
    <property type="evidence" value="ECO:0007669"/>
    <property type="project" value="TreeGrafter"/>
</dbReference>
<reference evidence="3 4" key="1">
    <citation type="submission" date="2015-12" db="EMBL/GenBank/DDBJ databases">
        <title>Diversity of Burkholderia near neighbor genomes.</title>
        <authorList>
            <person name="Sahl J."/>
            <person name="Wagner D."/>
            <person name="Keim P."/>
        </authorList>
    </citation>
    <scope>NUCLEOTIDE SEQUENCE [LARGE SCALE GENOMIC DNA]</scope>
    <source>
        <strain evidence="3 4">MSMB0783</strain>
    </source>
</reference>
<feature type="transmembrane region" description="Helical" evidence="2">
    <location>
        <begin position="131"/>
        <end position="153"/>
    </location>
</feature>
<dbReference type="PANTHER" id="PTHR18640:SF5">
    <property type="entry name" value="SODIUM_BILE ACID COTRANSPORTER 7"/>
    <property type="match status" value="1"/>
</dbReference>
<evidence type="ECO:0000313" key="4">
    <source>
        <dbReference type="Proteomes" id="UP000243680"/>
    </source>
</evidence>
<sequence length="345" mass="36126">MARPRFLPDNFTLALVGTVVLASLLPCRGPAAHAFNWATNLAVGLLFFLHGAKLSREAIVAGATHWRLHAVVLLSTFALFPLLGLALKPLLQPLVTPALYAGVLFLCTLPSTVQSSIAFTSIAKGNVPAAVCAASASSLLGIFVTPALVGLMITTQSAASASPWSTVGSIVMQLLVPFVAGQLLRPVIGGWIERNRAVLRFVDQGSILLVVYVAFSEAVDQGLWHQIPPRALAGLLAVNLLLLALALLLTALVSKRLGFNRADQITIIFCGSKKSLAAGVPMAKVIFSAHAVGAIVLPLMLFHQIQLMACAALAQRWGARDTSGEDGGRVAAGARGGRGLNAGRR</sequence>
<dbReference type="InterPro" id="IPR038770">
    <property type="entry name" value="Na+/solute_symporter_sf"/>
</dbReference>
<feature type="transmembrane region" description="Helical" evidence="2">
    <location>
        <begin position="235"/>
        <end position="254"/>
    </location>
</feature>
<dbReference type="InterPro" id="IPR016833">
    <property type="entry name" value="Put_Na-Bile_cotransptr"/>
</dbReference>
<dbReference type="AlphaFoldDB" id="A0A1B4LF02"/>
<dbReference type="PIRSF" id="PIRSF026166">
    <property type="entry name" value="UCP026166"/>
    <property type="match status" value="1"/>
</dbReference>
<feature type="region of interest" description="Disordered" evidence="1">
    <location>
        <begin position="322"/>
        <end position="345"/>
    </location>
</feature>
<keyword evidence="2" id="KW-0812">Transmembrane</keyword>
<feature type="transmembrane region" description="Helical" evidence="2">
    <location>
        <begin position="99"/>
        <end position="119"/>
    </location>
</feature>
<keyword evidence="2" id="KW-1133">Transmembrane helix</keyword>
<keyword evidence="2" id="KW-0472">Membrane</keyword>
<feature type="transmembrane region" description="Helical" evidence="2">
    <location>
        <begin position="275"/>
        <end position="301"/>
    </location>
</feature>
<evidence type="ECO:0000313" key="3">
    <source>
        <dbReference type="EMBL" id="AOJ75765.1"/>
    </source>
</evidence>
<feature type="transmembrane region" description="Helical" evidence="2">
    <location>
        <begin position="197"/>
        <end position="215"/>
    </location>
</feature>
<dbReference type="RefSeq" id="WP_069239238.1">
    <property type="nucleotide sequence ID" value="NZ_CP013420.1"/>
</dbReference>
<feature type="transmembrane region" description="Helical" evidence="2">
    <location>
        <begin position="66"/>
        <end position="87"/>
    </location>
</feature>
<organism evidence="3 4">
    <name type="scientific">Burkholderia ubonensis</name>
    <dbReference type="NCBI Taxonomy" id="101571"/>
    <lineage>
        <taxon>Bacteria</taxon>
        <taxon>Pseudomonadati</taxon>
        <taxon>Pseudomonadota</taxon>
        <taxon>Betaproteobacteria</taxon>
        <taxon>Burkholderiales</taxon>
        <taxon>Burkholderiaceae</taxon>
        <taxon>Burkholderia</taxon>
        <taxon>Burkholderia cepacia complex</taxon>
    </lineage>
</organism>
<feature type="transmembrane region" description="Helical" evidence="2">
    <location>
        <begin position="37"/>
        <end position="54"/>
    </location>
</feature>
<evidence type="ECO:0000256" key="2">
    <source>
        <dbReference type="SAM" id="Phobius"/>
    </source>
</evidence>
<dbReference type="Pfam" id="PF13593">
    <property type="entry name" value="SBF_like"/>
    <property type="match status" value="1"/>
</dbReference>
<proteinExistence type="predicted"/>
<feature type="compositionally biased region" description="Gly residues" evidence="1">
    <location>
        <begin position="334"/>
        <end position="345"/>
    </location>
</feature>
<name>A0A1B4LF02_9BURK</name>